<keyword evidence="13" id="KW-1185">Reference proteome</keyword>
<dbReference type="AlphaFoldDB" id="A0A1M6V5L9"/>
<evidence type="ECO:0000256" key="9">
    <source>
        <dbReference type="ARBA" id="ARBA00022842"/>
    </source>
</evidence>
<dbReference type="GO" id="GO:0000287">
    <property type="term" value="F:magnesium ion binding"/>
    <property type="evidence" value="ECO:0007669"/>
    <property type="project" value="UniProtKB-UniRule"/>
</dbReference>
<dbReference type="Pfam" id="PF02110">
    <property type="entry name" value="HK"/>
    <property type="match status" value="1"/>
</dbReference>
<keyword evidence="5 11" id="KW-0479">Metal-binding</keyword>
<organism evidence="12 13">
    <name type="scientific">Desulfatibacillum alkenivorans DSM 16219</name>
    <dbReference type="NCBI Taxonomy" id="1121393"/>
    <lineage>
        <taxon>Bacteria</taxon>
        <taxon>Pseudomonadati</taxon>
        <taxon>Thermodesulfobacteriota</taxon>
        <taxon>Desulfobacteria</taxon>
        <taxon>Desulfobacterales</taxon>
        <taxon>Desulfatibacillaceae</taxon>
        <taxon>Desulfatibacillum</taxon>
    </lineage>
</organism>
<dbReference type="UniPathway" id="UPA00060">
    <property type="reaction ID" value="UER00139"/>
</dbReference>
<reference evidence="13" key="1">
    <citation type="submission" date="2016-11" db="EMBL/GenBank/DDBJ databases">
        <authorList>
            <person name="Varghese N."/>
            <person name="Submissions S."/>
        </authorList>
    </citation>
    <scope>NUCLEOTIDE SEQUENCE [LARGE SCALE GENOMIC DNA]</scope>
    <source>
        <strain evidence="13">DSM 16219</strain>
    </source>
</reference>
<dbReference type="RefSeq" id="WP_073478072.1">
    <property type="nucleotide sequence ID" value="NZ_FQZU01000033.1"/>
</dbReference>
<name>A0A1M6V5L9_9BACT</name>
<keyword evidence="10 11" id="KW-0784">Thiamine biosynthesis</keyword>
<dbReference type="PRINTS" id="PR01099">
    <property type="entry name" value="HYETHTZKNASE"/>
</dbReference>
<dbReference type="InterPro" id="IPR029056">
    <property type="entry name" value="Ribokinase-like"/>
</dbReference>
<dbReference type="HAMAP" id="MF_00228">
    <property type="entry name" value="Thz_kinase"/>
    <property type="match status" value="1"/>
</dbReference>
<feature type="binding site" evidence="11">
    <location>
        <position position="168"/>
    </location>
    <ligand>
        <name>ATP</name>
        <dbReference type="ChEBI" id="CHEBI:30616"/>
    </ligand>
</feature>
<feature type="binding site" evidence="11">
    <location>
        <position position="122"/>
    </location>
    <ligand>
        <name>ATP</name>
        <dbReference type="ChEBI" id="CHEBI:30616"/>
    </ligand>
</feature>
<dbReference type="NCBIfam" id="NF006830">
    <property type="entry name" value="PRK09355.1"/>
    <property type="match status" value="1"/>
</dbReference>
<keyword evidence="4 11" id="KW-0808">Transferase</keyword>
<comment type="catalytic activity">
    <reaction evidence="1 11">
        <text>5-(2-hydroxyethyl)-4-methylthiazole + ATP = 4-methyl-5-(2-phosphooxyethyl)-thiazole + ADP + H(+)</text>
        <dbReference type="Rhea" id="RHEA:24212"/>
        <dbReference type="ChEBI" id="CHEBI:15378"/>
        <dbReference type="ChEBI" id="CHEBI:17957"/>
        <dbReference type="ChEBI" id="CHEBI:30616"/>
        <dbReference type="ChEBI" id="CHEBI:58296"/>
        <dbReference type="ChEBI" id="CHEBI:456216"/>
        <dbReference type="EC" id="2.7.1.50"/>
    </reaction>
</comment>
<dbReference type="CDD" id="cd01170">
    <property type="entry name" value="THZ_kinase"/>
    <property type="match status" value="1"/>
</dbReference>
<comment type="similarity">
    <text evidence="11">Belongs to the Thz kinase family.</text>
</comment>
<comment type="function">
    <text evidence="11">Catalyzes the phosphorylation of the hydroxyl group of 4-methyl-5-beta-hydroxyethylthiazole (THZ).</text>
</comment>
<comment type="pathway">
    <text evidence="3 11">Cofactor biosynthesis; thiamine diphosphate biosynthesis; 4-methyl-5-(2-phosphoethyl)-thiazole from 5-(2-hydroxyethyl)-4-methylthiazole: step 1/1.</text>
</comment>
<evidence type="ECO:0000313" key="13">
    <source>
        <dbReference type="Proteomes" id="UP000183994"/>
    </source>
</evidence>
<comment type="cofactor">
    <cofactor evidence="2 11">
        <name>Mg(2+)</name>
        <dbReference type="ChEBI" id="CHEBI:18420"/>
    </cofactor>
</comment>
<sequence>MNWNAHGAKILDMVRNSKPLVHHITNLVVMNDTANVTLHIGALPVMAHAVEEMEEMTSIAGALVINIGTLSKHWIEAMFKAGKTANDKGIPIILDPVGAGATSYRTETCHRLLEELSVSVIRGNLGEVSILAGLGGEVKGVESVSAGGDAVEVAKALAGRQHCTVSITGKEDVISDGTRTVLVDNGHEWLTTLTGTGCSSTTAVAAFSAVERIPVTAAACALMCYGLAAEIAAPQAKGPASFKAAFYDALYNLNAEQIEKGGRVREVS</sequence>
<evidence type="ECO:0000256" key="5">
    <source>
        <dbReference type="ARBA" id="ARBA00022723"/>
    </source>
</evidence>
<evidence type="ECO:0000256" key="2">
    <source>
        <dbReference type="ARBA" id="ARBA00001946"/>
    </source>
</evidence>
<proteinExistence type="inferred from homology"/>
<dbReference type="GO" id="GO:0009229">
    <property type="term" value="P:thiamine diphosphate biosynthetic process"/>
    <property type="evidence" value="ECO:0007669"/>
    <property type="project" value="UniProtKB-UniRule"/>
</dbReference>
<dbReference type="EMBL" id="FQZU01000033">
    <property type="protein sequence ID" value="SHK76694.1"/>
    <property type="molecule type" value="Genomic_DNA"/>
</dbReference>
<evidence type="ECO:0000256" key="7">
    <source>
        <dbReference type="ARBA" id="ARBA00022777"/>
    </source>
</evidence>
<accession>A0A1M6V5L9</accession>
<dbReference type="InterPro" id="IPR000417">
    <property type="entry name" value="Hyethyz_kinase"/>
</dbReference>
<dbReference type="NCBIfam" id="TIGR00694">
    <property type="entry name" value="thiM"/>
    <property type="match status" value="1"/>
</dbReference>
<protein>
    <recommendedName>
        <fullName evidence="11">Hydroxyethylthiazole kinase</fullName>
        <ecNumber evidence="11">2.7.1.50</ecNumber>
    </recommendedName>
    <alternativeName>
        <fullName evidence="11">4-methyl-5-beta-hydroxyethylthiazole kinase</fullName>
        <shortName evidence="11">TH kinase</shortName>
        <shortName evidence="11">Thz kinase</shortName>
    </alternativeName>
</protein>
<evidence type="ECO:0000256" key="10">
    <source>
        <dbReference type="ARBA" id="ARBA00022977"/>
    </source>
</evidence>
<evidence type="ECO:0000313" key="12">
    <source>
        <dbReference type="EMBL" id="SHK76694.1"/>
    </source>
</evidence>
<evidence type="ECO:0000256" key="8">
    <source>
        <dbReference type="ARBA" id="ARBA00022840"/>
    </source>
</evidence>
<dbReference type="GO" id="GO:0004417">
    <property type="term" value="F:hydroxyethylthiazole kinase activity"/>
    <property type="evidence" value="ECO:0007669"/>
    <property type="project" value="UniProtKB-UniRule"/>
</dbReference>
<dbReference type="GO" id="GO:0005524">
    <property type="term" value="F:ATP binding"/>
    <property type="evidence" value="ECO:0007669"/>
    <property type="project" value="UniProtKB-UniRule"/>
</dbReference>
<evidence type="ECO:0000256" key="1">
    <source>
        <dbReference type="ARBA" id="ARBA00001771"/>
    </source>
</evidence>
<dbReference type="PIRSF" id="PIRSF000513">
    <property type="entry name" value="Thz_kinase"/>
    <property type="match status" value="1"/>
</dbReference>
<evidence type="ECO:0000256" key="11">
    <source>
        <dbReference type="HAMAP-Rule" id="MF_00228"/>
    </source>
</evidence>
<dbReference type="SUPFAM" id="SSF53613">
    <property type="entry name" value="Ribokinase-like"/>
    <property type="match status" value="1"/>
</dbReference>
<dbReference type="EC" id="2.7.1.50" evidence="11"/>
<keyword evidence="7 11" id="KW-0418">Kinase</keyword>
<gene>
    <name evidence="11" type="primary">thiM</name>
    <name evidence="12" type="ORF">SAMN02745216_04044</name>
</gene>
<evidence type="ECO:0000256" key="6">
    <source>
        <dbReference type="ARBA" id="ARBA00022741"/>
    </source>
</evidence>
<dbReference type="STRING" id="1121393.SAMN02745216_04044"/>
<feature type="binding site" evidence="11">
    <location>
        <position position="195"/>
    </location>
    <ligand>
        <name>substrate</name>
    </ligand>
</feature>
<evidence type="ECO:0000256" key="3">
    <source>
        <dbReference type="ARBA" id="ARBA00004868"/>
    </source>
</evidence>
<dbReference type="GO" id="GO:0009228">
    <property type="term" value="P:thiamine biosynthetic process"/>
    <property type="evidence" value="ECO:0007669"/>
    <property type="project" value="UniProtKB-KW"/>
</dbReference>
<dbReference type="Gene3D" id="3.40.1190.20">
    <property type="match status" value="1"/>
</dbReference>
<evidence type="ECO:0000256" key="4">
    <source>
        <dbReference type="ARBA" id="ARBA00022679"/>
    </source>
</evidence>
<dbReference type="Proteomes" id="UP000183994">
    <property type="component" value="Unassembled WGS sequence"/>
</dbReference>
<keyword evidence="8 11" id="KW-0067">ATP-binding</keyword>
<dbReference type="OrthoDB" id="8909021at2"/>
<feature type="binding site" evidence="11">
    <location>
        <position position="46"/>
    </location>
    <ligand>
        <name>substrate</name>
    </ligand>
</feature>
<keyword evidence="6 11" id="KW-0547">Nucleotide-binding</keyword>
<keyword evidence="9 11" id="KW-0460">Magnesium</keyword>